<organism evidence="10 11">
    <name type="scientific">Roseateles amylovorans</name>
    <dbReference type="NCBI Taxonomy" id="2978473"/>
    <lineage>
        <taxon>Bacteria</taxon>
        <taxon>Pseudomonadati</taxon>
        <taxon>Pseudomonadota</taxon>
        <taxon>Betaproteobacteria</taxon>
        <taxon>Burkholderiales</taxon>
        <taxon>Sphaerotilaceae</taxon>
        <taxon>Roseateles</taxon>
    </lineage>
</organism>
<protein>
    <recommendedName>
        <fullName evidence="9">Efflux pump membrane transporter</fullName>
    </recommendedName>
</protein>
<dbReference type="EMBL" id="CP104562">
    <property type="protein sequence ID" value="UXH76873.1"/>
    <property type="molecule type" value="Genomic_DNA"/>
</dbReference>
<evidence type="ECO:0000313" key="10">
    <source>
        <dbReference type="EMBL" id="UXH76873.1"/>
    </source>
</evidence>
<evidence type="ECO:0000256" key="5">
    <source>
        <dbReference type="ARBA" id="ARBA00022519"/>
    </source>
</evidence>
<evidence type="ECO:0000256" key="8">
    <source>
        <dbReference type="ARBA" id="ARBA00023136"/>
    </source>
</evidence>
<dbReference type="RefSeq" id="WP_261756614.1">
    <property type="nucleotide sequence ID" value="NZ_CP104562.2"/>
</dbReference>
<feature type="transmembrane region" description="Helical" evidence="9">
    <location>
        <begin position="438"/>
        <end position="459"/>
    </location>
</feature>
<keyword evidence="11" id="KW-1185">Reference proteome</keyword>
<proteinExistence type="inferred from homology"/>
<keyword evidence="7 9" id="KW-1133">Transmembrane helix</keyword>
<feature type="transmembrane region" description="Helical" evidence="9">
    <location>
        <begin position="339"/>
        <end position="359"/>
    </location>
</feature>
<sequence length="1054" mass="113012">MASFFIDRPIFAWVIAIVIMLAGAAAVLVLPLERYPDIAPTRISINTSYPGASAKAIEDSVTQVIEQNLKGIDGLFSIESSSNASGGASTQLSFVAGTNPDLAQMQVQNKVSQSLSRLPQAVQAQGVRVTKAGSEPLMVVMLTSDDPAVTSADLGDYLSSTLQDIISRIEGVGDINVFGSGYAMRIWLDPAKLQRYALVPGDIRSALQAQNTEVSAGQLGAQPSPEGQRLTAIITARAKLQTPEQFRNIVLRVQPDGSALRLKDVARVELGRDSYTTNVRSSGVTAAGMAIVPASGANALKTAELVKAKFAELEPFFPAGMKITITYDTTPFISVSIEGVVHTLIEAMVLVVAIMYLFMQNLRATLVPAIAVPVVLLGTFGVLAVAGYSINSLTMFGLVLAIGLLVDDAIVVVENVERLMREEGMSPRDATRASMKEISGALVGIAVVLSAVFIPMAFFGGSTGIIYRQFSITVVSAMVLSVLVAMSLSPALCATLLKPVHQGEHAAHGGPFGKQLDWFFGGFNRQFERFTTRYEGRVRWLTARGIRSFVVYLLLIVGLALLYRTLPTSFLPDEDQGSLQIQVRMAPGATAERMEAVAQSIEGYLAEQKEVRFYNLVRGANGDQGSGQGFIRLSDWKDRPSKNQGAGALAERFSRELGKRVRDANVYVVQPPTVRGLGGSAGIQLFLQDLGGVGSEALIAARDQLIDAANRHPELSRARTNSLTETPQLQIDIDDHKAGTLGVSTTTINDTLSIALGSSYVNDFIDRGRVKRVLVQGEGAYRADPDALRYWYVRNASGEMVSFNAFAKATWMNGPRQLVRYNGSAAYEIQADVAPGVSSGAAMAAMEEILRDMPKGIGFEWSGRSYQERLSGDQAPLLYAVSVLFIFLCLAALYESWSVPFSVMLVVPLGIIGALAASHLGGQMNDVFFQVGLLTTVGLSAKNAILIVEFAETLRGQGLSLLEATLKASRQRLRPILMTSLAFMMGVLPLAFASGAGSGSQRAIGVGVLGGMASATLLGIFFVPLFYLWVKQRFTRQAKPPQDPAPEAKAEVQA</sequence>
<keyword evidence="3 9" id="KW-0813">Transport</keyword>
<feature type="transmembrane region" description="Helical" evidence="9">
    <location>
        <begin position="976"/>
        <end position="997"/>
    </location>
</feature>
<comment type="similarity">
    <text evidence="2 9">Belongs to the resistance-nodulation-cell division (RND) (TC 2.A.6) family.</text>
</comment>
<evidence type="ECO:0000256" key="2">
    <source>
        <dbReference type="ARBA" id="ARBA00010942"/>
    </source>
</evidence>
<dbReference type="PANTHER" id="PTHR32063">
    <property type="match status" value="1"/>
</dbReference>
<dbReference type="InterPro" id="IPR004764">
    <property type="entry name" value="MdtF-like"/>
</dbReference>
<feature type="transmembrane region" description="Helical" evidence="9">
    <location>
        <begin position="1003"/>
        <end position="1030"/>
    </location>
</feature>
<dbReference type="Gene3D" id="1.20.1640.10">
    <property type="entry name" value="Multidrug efflux transporter AcrB transmembrane domain"/>
    <property type="match status" value="2"/>
</dbReference>
<evidence type="ECO:0000256" key="4">
    <source>
        <dbReference type="ARBA" id="ARBA00022475"/>
    </source>
</evidence>
<dbReference type="NCBIfam" id="NF000282">
    <property type="entry name" value="RND_permease_1"/>
    <property type="match status" value="1"/>
</dbReference>
<dbReference type="InterPro" id="IPR001036">
    <property type="entry name" value="Acrflvin-R"/>
</dbReference>
<evidence type="ECO:0000313" key="11">
    <source>
        <dbReference type="Proteomes" id="UP001064933"/>
    </source>
</evidence>
<evidence type="ECO:0000256" key="9">
    <source>
        <dbReference type="RuleBase" id="RU364070"/>
    </source>
</evidence>
<dbReference type="Proteomes" id="UP001064933">
    <property type="component" value="Chromosome"/>
</dbReference>
<feature type="transmembrane region" description="Helical" evidence="9">
    <location>
        <begin position="549"/>
        <end position="566"/>
    </location>
</feature>
<evidence type="ECO:0000256" key="1">
    <source>
        <dbReference type="ARBA" id="ARBA00004429"/>
    </source>
</evidence>
<dbReference type="PRINTS" id="PR00702">
    <property type="entry name" value="ACRIFLAVINRP"/>
</dbReference>
<feature type="transmembrane region" description="Helical" evidence="9">
    <location>
        <begin position="877"/>
        <end position="894"/>
    </location>
</feature>
<feature type="transmembrane region" description="Helical" evidence="9">
    <location>
        <begin position="927"/>
        <end position="948"/>
    </location>
</feature>
<dbReference type="SUPFAM" id="SSF82693">
    <property type="entry name" value="Multidrug efflux transporter AcrB pore domain, PN1, PN2, PC1 and PC2 subdomains"/>
    <property type="match status" value="3"/>
</dbReference>
<comment type="caution">
    <text evidence="9">Lacks conserved residue(s) required for the propagation of feature annotation.</text>
</comment>
<keyword evidence="4" id="KW-1003">Cell membrane</keyword>
<keyword evidence="8 9" id="KW-0472">Membrane</keyword>
<dbReference type="NCBIfam" id="TIGR00915">
    <property type="entry name" value="2A0602"/>
    <property type="match status" value="1"/>
</dbReference>
<dbReference type="PANTHER" id="PTHR32063:SF32">
    <property type="entry name" value="AMINOGLYCOSIDE EFFLUX PUMP-RELATED"/>
    <property type="match status" value="1"/>
</dbReference>
<dbReference type="Gene3D" id="3.30.70.1430">
    <property type="entry name" value="Multidrug efflux transporter AcrB pore domain"/>
    <property type="match status" value="2"/>
</dbReference>
<dbReference type="Gene3D" id="3.30.70.1440">
    <property type="entry name" value="Multidrug efflux transporter AcrB pore domain"/>
    <property type="match status" value="1"/>
</dbReference>
<accession>A0ABY6AX40</accession>
<comment type="subcellular location">
    <subcellularLocation>
        <location evidence="1 9">Cell inner membrane</location>
        <topology evidence="1 9">Multi-pass membrane protein</topology>
    </subcellularLocation>
</comment>
<evidence type="ECO:0000256" key="6">
    <source>
        <dbReference type="ARBA" id="ARBA00022692"/>
    </source>
</evidence>
<dbReference type="SUPFAM" id="SSF82714">
    <property type="entry name" value="Multidrug efflux transporter AcrB TolC docking domain, DN and DC subdomains"/>
    <property type="match status" value="2"/>
</dbReference>
<keyword evidence="6 9" id="KW-0812">Transmembrane</keyword>
<keyword evidence="5 9" id="KW-0997">Cell inner membrane</keyword>
<dbReference type="Gene3D" id="3.30.70.1320">
    <property type="entry name" value="Multidrug efflux transporter AcrB pore domain like"/>
    <property type="match status" value="1"/>
</dbReference>
<evidence type="ECO:0000256" key="7">
    <source>
        <dbReference type="ARBA" id="ARBA00022989"/>
    </source>
</evidence>
<dbReference type="Gene3D" id="3.30.2090.10">
    <property type="entry name" value="Multidrug efflux transporter AcrB TolC docking domain, DN and DC subdomains"/>
    <property type="match status" value="2"/>
</dbReference>
<dbReference type="SUPFAM" id="SSF82866">
    <property type="entry name" value="Multidrug efflux transporter AcrB transmembrane domain"/>
    <property type="match status" value="2"/>
</dbReference>
<feature type="transmembrane region" description="Helical" evidence="9">
    <location>
        <begin position="901"/>
        <end position="921"/>
    </location>
</feature>
<feature type="transmembrane region" description="Helical" evidence="9">
    <location>
        <begin position="12"/>
        <end position="32"/>
    </location>
</feature>
<evidence type="ECO:0000256" key="3">
    <source>
        <dbReference type="ARBA" id="ARBA00022448"/>
    </source>
</evidence>
<feature type="transmembrane region" description="Helical" evidence="9">
    <location>
        <begin position="465"/>
        <end position="488"/>
    </location>
</feature>
<reference evidence="10" key="1">
    <citation type="submission" date="2022-10" db="EMBL/GenBank/DDBJ databases">
        <title>Characterization and whole genome sequencing of a new Roseateles species, isolated from fresh water.</title>
        <authorList>
            <person name="Guliayeva D.Y."/>
            <person name="Akhremchuk A.E."/>
            <person name="Sikolenko M.A."/>
            <person name="Valentovich L.N."/>
            <person name="Sidarenka A.V."/>
        </authorList>
    </citation>
    <scope>NUCLEOTIDE SEQUENCE</scope>
    <source>
        <strain evidence="10">BIM B-1768</strain>
    </source>
</reference>
<dbReference type="InterPro" id="IPR027463">
    <property type="entry name" value="AcrB_DN_DC_subdom"/>
</dbReference>
<gene>
    <name evidence="10" type="ORF">N4261_17800</name>
</gene>
<feature type="transmembrane region" description="Helical" evidence="9">
    <location>
        <begin position="366"/>
        <end position="390"/>
    </location>
</feature>
<dbReference type="Pfam" id="PF00873">
    <property type="entry name" value="ACR_tran"/>
    <property type="match status" value="1"/>
</dbReference>
<name>A0ABY6AX40_9BURK</name>